<keyword evidence="11 13" id="KW-0012">Acyltransferase</keyword>
<evidence type="ECO:0000256" key="3">
    <source>
        <dbReference type="ARBA" id="ARBA00007274"/>
    </source>
</evidence>
<evidence type="ECO:0000313" key="15">
    <source>
        <dbReference type="Proteomes" id="UP000199263"/>
    </source>
</evidence>
<dbReference type="CDD" id="cd03354">
    <property type="entry name" value="LbH_SAT"/>
    <property type="match status" value="1"/>
</dbReference>
<dbReference type="InterPro" id="IPR045304">
    <property type="entry name" value="LbH_SAT"/>
</dbReference>
<comment type="catalytic activity">
    <reaction evidence="12 13">
        <text>L-serine + acetyl-CoA = O-acetyl-L-serine + CoA</text>
        <dbReference type="Rhea" id="RHEA:24560"/>
        <dbReference type="ChEBI" id="CHEBI:33384"/>
        <dbReference type="ChEBI" id="CHEBI:57287"/>
        <dbReference type="ChEBI" id="CHEBI:57288"/>
        <dbReference type="ChEBI" id="CHEBI:58340"/>
        <dbReference type="EC" id="2.3.1.30"/>
    </reaction>
</comment>
<evidence type="ECO:0000256" key="6">
    <source>
        <dbReference type="ARBA" id="ARBA00022490"/>
    </source>
</evidence>
<dbReference type="InterPro" id="IPR018357">
    <property type="entry name" value="Hexapep_transf_CS"/>
</dbReference>
<comment type="similarity">
    <text evidence="3 13">Belongs to the transferase hexapeptide repeat family.</text>
</comment>
<dbReference type="GO" id="GO:0006535">
    <property type="term" value="P:cysteine biosynthetic process from serine"/>
    <property type="evidence" value="ECO:0007669"/>
    <property type="project" value="InterPro"/>
</dbReference>
<evidence type="ECO:0000256" key="4">
    <source>
        <dbReference type="ARBA" id="ARBA00013266"/>
    </source>
</evidence>
<comment type="pathway">
    <text evidence="2">Amino-acid biosynthesis; L-cysteine biosynthesis; L-cysteine from L-serine: step 1/2.</text>
</comment>
<sequence length="194" mass="21005">MFKRLNYDLERVLINDPAAKSKIEVLLLYPCIHAIIAYRIDHFLYKHKRFFLARLISQLSRFFTGIEIHPGAKIGKGLFIDHGMGVVIGETAEVGDNVTLYHGVTLGGTGKDKGKRHPTVGNEVMIGAGAKVLGPINIGDNSKIGANAVVVHDVPAGATAVGSPAKNIIKTNATIIEIKDLQGKVKKIFNQMVI</sequence>
<name>A0A1I1N9S1_9CLOT</name>
<dbReference type="PROSITE" id="PS00101">
    <property type="entry name" value="HEXAPEP_TRANSFERASES"/>
    <property type="match status" value="1"/>
</dbReference>
<dbReference type="InterPro" id="IPR042122">
    <property type="entry name" value="Ser_AcTrfase_N_sf"/>
</dbReference>
<dbReference type="Proteomes" id="UP000199263">
    <property type="component" value="Unassembled WGS sequence"/>
</dbReference>
<gene>
    <name evidence="14" type="ORF">SAMN05421842_11458</name>
</gene>
<evidence type="ECO:0000256" key="11">
    <source>
        <dbReference type="ARBA" id="ARBA00023315"/>
    </source>
</evidence>
<evidence type="ECO:0000256" key="9">
    <source>
        <dbReference type="ARBA" id="ARBA00022737"/>
    </source>
</evidence>
<evidence type="ECO:0000256" key="10">
    <source>
        <dbReference type="ARBA" id="ARBA00023192"/>
    </source>
</evidence>
<protein>
    <recommendedName>
        <fullName evidence="5 13">Serine acetyltransferase</fullName>
        <ecNumber evidence="4 13">2.3.1.30</ecNumber>
    </recommendedName>
</protein>
<accession>A0A1I1N9S1</accession>
<reference evidence="14 15" key="1">
    <citation type="submission" date="2016-10" db="EMBL/GenBank/DDBJ databases">
        <authorList>
            <person name="de Groot N.N."/>
        </authorList>
    </citation>
    <scope>NUCLEOTIDE SEQUENCE [LARGE SCALE GENOMIC DNA]</scope>
    <source>
        <strain evidence="14 15">DSM 12992</strain>
    </source>
</reference>
<dbReference type="InterPro" id="IPR053376">
    <property type="entry name" value="Serine_acetyltransferase"/>
</dbReference>
<dbReference type="AlphaFoldDB" id="A0A1I1N9S1"/>
<proteinExistence type="inferred from homology"/>
<keyword evidence="7" id="KW-0028">Amino-acid biosynthesis</keyword>
<evidence type="ECO:0000256" key="5">
    <source>
        <dbReference type="ARBA" id="ARBA00018522"/>
    </source>
</evidence>
<comment type="subcellular location">
    <subcellularLocation>
        <location evidence="1">Cytoplasm</location>
    </subcellularLocation>
</comment>
<dbReference type="EMBL" id="FOMG01000014">
    <property type="protein sequence ID" value="SFC94379.1"/>
    <property type="molecule type" value="Genomic_DNA"/>
</dbReference>
<evidence type="ECO:0000256" key="2">
    <source>
        <dbReference type="ARBA" id="ARBA00004876"/>
    </source>
</evidence>
<dbReference type="STRING" id="119641.SAMN05421842_11458"/>
<dbReference type="UniPathway" id="UPA00136">
    <property type="reaction ID" value="UER00199"/>
</dbReference>
<evidence type="ECO:0000256" key="13">
    <source>
        <dbReference type="PIRNR" id="PIRNR000441"/>
    </source>
</evidence>
<dbReference type="PANTHER" id="PTHR42811">
    <property type="entry name" value="SERINE ACETYLTRANSFERASE"/>
    <property type="match status" value="1"/>
</dbReference>
<organism evidence="14 15">
    <name type="scientific">Clostridium uliginosum</name>
    <dbReference type="NCBI Taxonomy" id="119641"/>
    <lineage>
        <taxon>Bacteria</taxon>
        <taxon>Bacillati</taxon>
        <taxon>Bacillota</taxon>
        <taxon>Clostridia</taxon>
        <taxon>Eubacteriales</taxon>
        <taxon>Clostridiaceae</taxon>
        <taxon>Clostridium</taxon>
    </lineage>
</organism>
<dbReference type="FunFam" id="2.160.10.10:FF:000007">
    <property type="entry name" value="Serine acetyltransferase"/>
    <property type="match status" value="1"/>
</dbReference>
<keyword evidence="15" id="KW-1185">Reference proteome</keyword>
<keyword evidence="10" id="KW-0198">Cysteine biosynthesis</keyword>
<dbReference type="EC" id="2.3.1.30" evidence="4 13"/>
<dbReference type="Gene3D" id="1.10.3130.10">
    <property type="entry name" value="serine acetyltransferase, domain 1"/>
    <property type="match status" value="1"/>
</dbReference>
<keyword evidence="9" id="KW-0677">Repeat</keyword>
<dbReference type="RefSeq" id="WP_090091540.1">
    <property type="nucleotide sequence ID" value="NZ_FOMG01000014.1"/>
</dbReference>
<dbReference type="NCBIfam" id="TIGR01172">
    <property type="entry name" value="cysE"/>
    <property type="match status" value="1"/>
</dbReference>
<evidence type="ECO:0000256" key="1">
    <source>
        <dbReference type="ARBA" id="ARBA00004496"/>
    </source>
</evidence>
<dbReference type="FunFam" id="1.10.3130.10:FF:000003">
    <property type="entry name" value="Serine acetyltransferase"/>
    <property type="match status" value="1"/>
</dbReference>
<dbReference type="OrthoDB" id="9801456at2"/>
<dbReference type="InterPro" id="IPR005881">
    <property type="entry name" value="Ser_O-AcTrfase"/>
</dbReference>
<dbReference type="GO" id="GO:0005737">
    <property type="term" value="C:cytoplasm"/>
    <property type="evidence" value="ECO:0007669"/>
    <property type="project" value="UniProtKB-SubCell"/>
</dbReference>
<dbReference type="Pfam" id="PF00132">
    <property type="entry name" value="Hexapep"/>
    <property type="match status" value="1"/>
</dbReference>
<keyword evidence="8 13" id="KW-0808">Transferase</keyword>
<evidence type="ECO:0000256" key="12">
    <source>
        <dbReference type="ARBA" id="ARBA00049486"/>
    </source>
</evidence>
<dbReference type="NCBIfam" id="NF041874">
    <property type="entry name" value="EPS_EpsC"/>
    <property type="match status" value="1"/>
</dbReference>
<dbReference type="InterPro" id="IPR011004">
    <property type="entry name" value="Trimer_LpxA-like_sf"/>
</dbReference>
<keyword evidence="6" id="KW-0963">Cytoplasm</keyword>
<dbReference type="PIRSF" id="PIRSF000441">
    <property type="entry name" value="CysE"/>
    <property type="match status" value="1"/>
</dbReference>
<dbReference type="InterPro" id="IPR001451">
    <property type="entry name" value="Hexapep"/>
</dbReference>
<evidence type="ECO:0000256" key="8">
    <source>
        <dbReference type="ARBA" id="ARBA00022679"/>
    </source>
</evidence>
<evidence type="ECO:0000313" key="14">
    <source>
        <dbReference type="EMBL" id="SFC94379.1"/>
    </source>
</evidence>
<dbReference type="SUPFAM" id="SSF51161">
    <property type="entry name" value="Trimeric LpxA-like enzymes"/>
    <property type="match status" value="1"/>
</dbReference>
<evidence type="ECO:0000256" key="7">
    <source>
        <dbReference type="ARBA" id="ARBA00022605"/>
    </source>
</evidence>
<dbReference type="Gene3D" id="2.160.10.10">
    <property type="entry name" value="Hexapeptide repeat proteins"/>
    <property type="match status" value="1"/>
</dbReference>
<dbReference type="GO" id="GO:0009001">
    <property type="term" value="F:serine O-acetyltransferase activity"/>
    <property type="evidence" value="ECO:0007669"/>
    <property type="project" value="UniProtKB-EC"/>
</dbReference>